<feature type="compositionally biased region" description="Polar residues" evidence="6">
    <location>
        <begin position="11"/>
        <end position="20"/>
    </location>
</feature>
<evidence type="ECO:0000256" key="2">
    <source>
        <dbReference type="ARBA" id="ARBA00022448"/>
    </source>
</evidence>
<dbReference type="EMBL" id="JAEVFJ010000012">
    <property type="protein sequence ID" value="KAH8101637.1"/>
    <property type="molecule type" value="Genomic_DNA"/>
</dbReference>
<dbReference type="OrthoDB" id="10054429at2759"/>
<evidence type="ECO:0000256" key="6">
    <source>
        <dbReference type="SAM" id="MobiDB-lite"/>
    </source>
</evidence>
<evidence type="ECO:0000313" key="9">
    <source>
        <dbReference type="Proteomes" id="UP000813824"/>
    </source>
</evidence>
<feature type="transmembrane region" description="Helical" evidence="7">
    <location>
        <begin position="46"/>
        <end position="71"/>
    </location>
</feature>
<dbReference type="PANTHER" id="PTHR45649">
    <property type="entry name" value="AMINO-ACID PERMEASE BAT1"/>
    <property type="match status" value="1"/>
</dbReference>
<feature type="transmembrane region" description="Helical" evidence="7">
    <location>
        <begin position="197"/>
        <end position="219"/>
    </location>
</feature>
<dbReference type="InterPro" id="IPR002293">
    <property type="entry name" value="AA/rel_permease1"/>
</dbReference>
<sequence length="559" mass="61499">MLTDENIDFETGSQTKETNEGTTSVIDADDAYLLQMGYKSEFKRDFTFLGLFSLVQSELAVLPGVAGTIWYTLGYLGLIGMTWGWLVGAVMGQFLVYSLAELSSAYPTSGGLYYWAYMTASPRWKMFSCYICAWSMVISTPLACCSITYSAAQLLIATVQLAHPDYEAQAWHIYLVYLAMMFISYVIICLPTKMVSWFNIWASAFGTVVLLIATILLPIKAAQNGQINSAKAIFTKAFNQTGWPAGWAFCMTFLSPTWTLSGYDVAAHVAEETYNAAVTVPKAMIYSTWSSTFLGFFYLISLALCAVDIEELMDNPLGQPIGTLFGNVLGVKAGVALLAINFVCQLACGIAFFVAASRIFFAYARDKALPGHAWLSKVSPTTHTPNNASLAVFVISSAFGAISIGSETAFEAFFSGSTLAGQISYILPVLGRVLYEDNPDYRNGPYHLGRWSKTIRRIAVAWNAFIMPLVSFPDYPGPSAADMNWAVVIYVPMQVLAVIYWWFWGYQTFKGPCPNLEGMNRAKEGVLNADDSAERISSRDSGDAEKVEIHRRVVVKPVS</sequence>
<name>A0A8K0XQP4_9AGAR</name>
<dbReference type="Gene3D" id="1.20.1740.10">
    <property type="entry name" value="Amino acid/polyamine transporter I"/>
    <property type="match status" value="1"/>
</dbReference>
<accession>A0A8K0XQP4</accession>
<evidence type="ECO:0000256" key="7">
    <source>
        <dbReference type="SAM" id="Phobius"/>
    </source>
</evidence>
<feature type="transmembrane region" description="Helical" evidence="7">
    <location>
        <begin position="289"/>
        <end position="309"/>
    </location>
</feature>
<dbReference type="GO" id="GO:0022857">
    <property type="term" value="F:transmembrane transporter activity"/>
    <property type="evidence" value="ECO:0007669"/>
    <property type="project" value="InterPro"/>
</dbReference>
<dbReference type="PIRSF" id="PIRSF006060">
    <property type="entry name" value="AA_transporter"/>
    <property type="match status" value="1"/>
</dbReference>
<keyword evidence="4 7" id="KW-1133">Transmembrane helix</keyword>
<feature type="transmembrane region" description="Helical" evidence="7">
    <location>
        <begin position="83"/>
        <end position="106"/>
    </location>
</feature>
<comment type="caution">
    <text evidence="8">The sequence shown here is derived from an EMBL/GenBank/DDBJ whole genome shotgun (WGS) entry which is preliminary data.</text>
</comment>
<dbReference type="Proteomes" id="UP000813824">
    <property type="component" value="Unassembled WGS sequence"/>
</dbReference>
<feature type="transmembrane region" description="Helical" evidence="7">
    <location>
        <begin position="171"/>
        <end position="190"/>
    </location>
</feature>
<keyword evidence="9" id="KW-1185">Reference proteome</keyword>
<proteinExistence type="predicted"/>
<feature type="transmembrane region" description="Helical" evidence="7">
    <location>
        <begin position="485"/>
        <end position="503"/>
    </location>
</feature>
<keyword evidence="5 7" id="KW-0472">Membrane</keyword>
<keyword evidence="3 7" id="KW-0812">Transmembrane</keyword>
<keyword evidence="2" id="KW-0813">Transport</keyword>
<organism evidence="8 9">
    <name type="scientific">Cristinia sonorae</name>
    <dbReference type="NCBI Taxonomy" id="1940300"/>
    <lineage>
        <taxon>Eukaryota</taxon>
        <taxon>Fungi</taxon>
        <taxon>Dikarya</taxon>
        <taxon>Basidiomycota</taxon>
        <taxon>Agaricomycotina</taxon>
        <taxon>Agaricomycetes</taxon>
        <taxon>Agaricomycetidae</taxon>
        <taxon>Agaricales</taxon>
        <taxon>Pleurotineae</taxon>
        <taxon>Stephanosporaceae</taxon>
        <taxon>Cristinia</taxon>
    </lineage>
</organism>
<evidence type="ECO:0000256" key="1">
    <source>
        <dbReference type="ARBA" id="ARBA00004141"/>
    </source>
</evidence>
<dbReference type="GO" id="GO:0016020">
    <property type="term" value="C:membrane"/>
    <property type="evidence" value="ECO:0007669"/>
    <property type="project" value="UniProtKB-SubCell"/>
</dbReference>
<dbReference type="Pfam" id="PF13520">
    <property type="entry name" value="AA_permease_2"/>
    <property type="match status" value="1"/>
</dbReference>
<dbReference type="AlphaFoldDB" id="A0A8K0XQP4"/>
<feature type="transmembrane region" description="Helical" evidence="7">
    <location>
        <begin position="127"/>
        <end position="151"/>
    </location>
</feature>
<dbReference type="PANTHER" id="PTHR45649:SF26">
    <property type="entry name" value="OS04G0435100 PROTEIN"/>
    <property type="match status" value="1"/>
</dbReference>
<evidence type="ECO:0000256" key="5">
    <source>
        <dbReference type="ARBA" id="ARBA00023136"/>
    </source>
</evidence>
<feature type="transmembrane region" description="Helical" evidence="7">
    <location>
        <begin position="455"/>
        <end position="473"/>
    </location>
</feature>
<evidence type="ECO:0000256" key="3">
    <source>
        <dbReference type="ARBA" id="ARBA00022692"/>
    </source>
</evidence>
<evidence type="ECO:0000256" key="4">
    <source>
        <dbReference type="ARBA" id="ARBA00022989"/>
    </source>
</evidence>
<gene>
    <name evidence="8" type="ORF">BXZ70DRAFT_934231</name>
</gene>
<feature type="region of interest" description="Disordered" evidence="6">
    <location>
        <begin position="1"/>
        <end position="20"/>
    </location>
</feature>
<protein>
    <submittedName>
        <fullName evidence="8">Amino acid transporter</fullName>
    </submittedName>
</protein>
<comment type="subcellular location">
    <subcellularLocation>
        <location evidence="1">Membrane</location>
        <topology evidence="1">Multi-pass membrane protein</topology>
    </subcellularLocation>
</comment>
<reference evidence="8" key="1">
    <citation type="journal article" date="2021" name="New Phytol.">
        <title>Evolutionary innovations through gain and loss of genes in the ectomycorrhizal Boletales.</title>
        <authorList>
            <person name="Wu G."/>
            <person name="Miyauchi S."/>
            <person name="Morin E."/>
            <person name="Kuo A."/>
            <person name="Drula E."/>
            <person name="Varga T."/>
            <person name="Kohler A."/>
            <person name="Feng B."/>
            <person name="Cao Y."/>
            <person name="Lipzen A."/>
            <person name="Daum C."/>
            <person name="Hundley H."/>
            <person name="Pangilinan J."/>
            <person name="Johnson J."/>
            <person name="Barry K."/>
            <person name="LaButti K."/>
            <person name="Ng V."/>
            <person name="Ahrendt S."/>
            <person name="Min B."/>
            <person name="Choi I.G."/>
            <person name="Park H."/>
            <person name="Plett J.M."/>
            <person name="Magnuson J."/>
            <person name="Spatafora J.W."/>
            <person name="Nagy L.G."/>
            <person name="Henrissat B."/>
            <person name="Grigoriev I.V."/>
            <person name="Yang Z.L."/>
            <person name="Xu J."/>
            <person name="Martin F.M."/>
        </authorList>
    </citation>
    <scope>NUCLEOTIDE SEQUENCE</scope>
    <source>
        <strain evidence="8">KKN 215</strain>
    </source>
</reference>
<evidence type="ECO:0000313" key="8">
    <source>
        <dbReference type="EMBL" id="KAH8101637.1"/>
    </source>
</evidence>